<feature type="transmembrane region" description="Helical" evidence="6">
    <location>
        <begin position="131"/>
        <end position="150"/>
    </location>
</feature>
<dbReference type="InParanoid" id="A0A4R5DA84"/>
<keyword evidence="3 6" id="KW-0812">Transmembrane</keyword>
<evidence type="ECO:0000256" key="5">
    <source>
        <dbReference type="ARBA" id="ARBA00023136"/>
    </source>
</evidence>
<dbReference type="AlphaFoldDB" id="A0A4R5DA84"/>
<reference evidence="7 8" key="1">
    <citation type="submission" date="2019-03" db="EMBL/GenBank/DDBJ databases">
        <title>Draft genome sequences of novel Actinobacteria.</title>
        <authorList>
            <person name="Sahin N."/>
            <person name="Ay H."/>
            <person name="Saygin H."/>
        </authorList>
    </citation>
    <scope>NUCLEOTIDE SEQUENCE [LARGE SCALE GENOMIC DNA]</scope>
    <source>
        <strain evidence="7 8">5K138</strain>
    </source>
</reference>
<feature type="transmembrane region" description="Helical" evidence="6">
    <location>
        <begin position="240"/>
        <end position="262"/>
    </location>
</feature>
<dbReference type="EMBL" id="SMKZ01000025">
    <property type="protein sequence ID" value="TDE08354.1"/>
    <property type="molecule type" value="Genomic_DNA"/>
</dbReference>
<feature type="transmembrane region" description="Helical" evidence="6">
    <location>
        <begin position="201"/>
        <end position="220"/>
    </location>
</feature>
<evidence type="ECO:0000256" key="3">
    <source>
        <dbReference type="ARBA" id="ARBA00022692"/>
    </source>
</evidence>
<gene>
    <name evidence="7" type="ORF">E1269_17780</name>
</gene>
<dbReference type="GO" id="GO:0005886">
    <property type="term" value="C:plasma membrane"/>
    <property type="evidence" value="ECO:0007669"/>
    <property type="project" value="UniProtKB-SubCell"/>
</dbReference>
<keyword evidence="4 6" id="KW-1133">Transmembrane helix</keyword>
<dbReference type="Proteomes" id="UP000294739">
    <property type="component" value="Unassembled WGS sequence"/>
</dbReference>
<organism evidence="7 8">
    <name type="scientific">Jiangella asiatica</name>
    <dbReference type="NCBI Taxonomy" id="2530372"/>
    <lineage>
        <taxon>Bacteria</taxon>
        <taxon>Bacillati</taxon>
        <taxon>Actinomycetota</taxon>
        <taxon>Actinomycetes</taxon>
        <taxon>Jiangellales</taxon>
        <taxon>Jiangellaceae</taxon>
        <taxon>Jiangella</taxon>
    </lineage>
</organism>
<feature type="transmembrane region" description="Helical" evidence="6">
    <location>
        <begin position="20"/>
        <end position="40"/>
    </location>
</feature>
<proteinExistence type="predicted"/>
<evidence type="ECO:0000313" key="7">
    <source>
        <dbReference type="EMBL" id="TDE08354.1"/>
    </source>
</evidence>
<evidence type="ECO:0000256" key="4">
    <source>
        <dbReference type="ARBA" id="ARBA00022989"/>
    </source>
</evidence>
<name>A0A4R5DA84_9ACTN</name>
<keyword evidence="8" id="KW-1185">Reference proteome</keyword>
<comment type="subcellular location">
    <subcellularLocation>
        <location evidence="1">Cell membrane</location>
        <topology evidence="1">Multi-pass membrane protein</topology>
    </subcellularLocation>
</comment>
<feature type="transmembrane region" description="Helical" evidence="6">
    <location>
        <begin position="162"/>
        <end position="180"/>
    </location>
</feature>
<dbReference type="OrthoDB" id="5024156at2"/>
<keyword evidence="2" id="KW-1003">Cell membrane</keyword>
<feature type="transmembrane region" description="Helical" evidence="6">
    <location>
        <begin position="52"/>
        <end position="69"/>
    </location>
</feature>
<accession>A0A4R5DA84</accession>
<keyword evidence="5 6" id="KW-0472">Membrane</keyword>
<sequence length="285" mass="29921">MLVTAAQLTHSHGDSGAGPGGWALPVLIAAAMILLYLAGVGRLARATRPWPVARTASFVTGALVLAVAVSPPVEALTGGDPRGHMVQHLLIGMYVPIAMVLGAPMTLLLTCLSPGHTGGMARVLRSRSVHVLAHPITAGTIATAGLYVLYLTPLYTVSTDSVVVHHAVHVHFLFSGYLFAWSIAGPDPAPRRPGMPARAGVLIVTAGAHAYLAKLLYARAAELPPGAGHEPDHIQQAAQLMYYGGDIAELALATALFTGWLARRRRDRARRISPTTPPSNFRTAG</sequence>
<evidence type="ECO:0000256" key="1">
    <source>
        <dbReference type="ARBA" id="ARBA00004651"/>
    </source>
</evidence>
<dbReference type="Pfam" id="PF09678">
    <property type="entry name" value="Caa3_CtaG"/>
    <property type="match status" value="1"/>
</dbReference>
<evidence type="ECO:0000313" key="8">
    <source>
        <dbReference type="Proteomes" id="UP000294739"/>
    </source>
</evidence>
<evidence type="ECO:0000256" key="6">
    <source>
        <dbReference type="SAM" id="Phobius"/>
    </source>
</evidence>
<comment type="caution">
    <text evidence="7">The sequence shown here is derived from an EMBL/GenBank/DDBJ whole genome shotgun (WGS) entry which is preliminary data.</text>
</comment>
<feature type="transmembrane region" description="Helical" evidence="6">
    <location>
        <begin position="89"/>
        <end position="110"/>
    </location>
</feature>
<evidence type="ECO:0000256" key="2">
    <source>
        <dbReference type="ARBA" id="ARBA00022475"/>
    </source>
</evidence>
<protein>
    <submittedName>
        <fullName evidence="7">Cytochrome c oxidase assembly protein</fullName>
    </submittedName>
</protein>
<dbReference type="InterPro" id="IPR019108">
    <property type="entry name" value="Caa3_assmbl_CtaG-rel"/>
</dbReference>